<comment type="caution">
    <text evidence="3">The sequence shown here is derived from an EMBL/GenBank/DDBJ whole genome shotgun (WGS) entry which is preliminary data.</text>
</comment>
<gene>
    <name evidence="3" type="ORF">HY912_14345</name>
</gene>
<evidence type="ECO:0000256" key="1">
    <source>
        <dbReference type="SAM" id="Phobius"/>
    </source>
</evidence>
<accession>A0A9D6V388</accession>
<evidence type="ECO:0000259" key="2">
    <source>
        <dbReference type="Pfam" id="PF13490"/>
    </source>
</evidence>
<keyword evidence="1" id="KW-0472">Membrane</keyword>
<keyword evidence="1" id="KW-1133">Transmembrane helix</keyword>
<dbReference type="Proteomes" id="UP000807825">
    <property type="component" value="Unassembled WGS sequence"/>
</dbReference>
<feature type="transmembrane region" description="Helical" evidence="1">
    <location>
        <begin position="94"/>
        <end position="115"/>
    </location>
</feature>
<organism evidence="3 4">
    <name type="scientific">Desulfomonile tiedjei</name>
    <dbReference type="NCBI Taxonomy" id="2358"/>
    <lineage>
        <taxon>Bacteria</taxon>
        <taxon>Pseudomonadati</taxon>
        <taxon>Thermodesulfobacteriota</taxon>
        <taxon>Desulfomonilia</taxon>
        <taxon>Desulfomonilales</taxon>
        <taxon>Desulfomonilaceae</taxon>
        <taxon>Desulfomonile</taxon>
    </lineage>
</organism>
<name>A0A9D6V388_9BACT</name>
<evidence type="ECO:0000313" key="3">
    <source>
        <dbReference type="EMBL" id="MBI5250667.1"/>
    </source>
</evidence>
<dbReference type="AlphaFoldDB" id="A0A9D6V388"/>
<reference evidence="3" key="1">
    <citation type="submission" date="2020-07" db="EMBL/GenBank/DDBJ databases">
        <title>Huge and variable diversity of episymbiotic CPR bacteria and DPANN archaea in groundwater ecosystems.</title>
        <authorList>
            <person name="He C.Y."/>
            <person name="Keren R."/>
            <person name="Whittaker M."/>
            <person name="Farag I.F."/>
            <person name="Doudna J."/>
            <person name="Cate J.H.D."/>
            <person name="Banfield J.F."/>
        </authorList>
    </citation>
    <scope>NUCLEOTIDE SEQUENCE</scope>
    <source>
        <strain evidence="3">NC_groundwater_1664_Pr3_B-0.1um_52_9</strain>
    </source>
</reference>
<feature type="domain" description="Putative zinc-finger" evidence="2">
    <location>
        <begin position="4"/>
        <end position="38"/>
    </location>
</feature>
<dbReference type="EMBL" id="JACRDE010000373">
    <property type="protein sequence ID" value="MBI5250667.1"/>
    <property type="molecule type" value="Genomic_DNA"/>
</dbReference>
<dbReference type="InterPro" id="IPR027383">
    <property type="entry name" value="Znf_put"/>
</dbReference>
<sequence length="293" mass="31185">MKECEQIGDLFGKLHDDEADGETGDFVREHLYNCPGCREEYKWYSLTIQALGSLESASPPENFVAQLNSRLYSEPSSTSTLTDFFRNIFSYSPYMPLPVGVASLALVVVLGLAVYNTSYFIAPGAQVATPEPAAHKGIIPPQVGPGGMVAKSTPSGPTIPLAAPPAASFPGSHFRASNPEKTLESRQQFPTIADLIGADNLTVESDSVDKAMESLKNLLPGIQGRLVGEKGHGNPGDVVLAVLIPSDSYGHLTTELIKHGAVASGVGPEDSRLSPTSKDGKNVLLYIRFVSSR</sequence>
<dbReference type="Pfam" id="PF13490">
    <property type="entry name" value="zf-HC2"/>
    <property type="match status" value="1"/>
</dbReference>
<keyword evidence="1" id="KW-0812">Transmembrane</keyword>
<evidence type="ECO:0000313" key="4">
    <source>
        <dbReference type="Proteomes" id="UP000807825"/>
    </source>
</evidence>
<proteinExistence type="predicted"/>
<protein>
    <submittedName>
        <fullName evidence="3">Zf-HC2 domain-containing protein</fullName>
    </submittedName>
</protein>